<dbReference type="PANTHER" id="PTHR36302">
    <property type="entry name" value="BLR7088 PROTEIN"/>
    <property type="match status" value="1"/>
</dbReference>
<name>A0ABT4XUX2_9RHOB</name>
<keyword evidence="3" id="KW-1185">Reference proteome</keyword>
<dbReference type="Gene3D" id="2.60.40.1890">
    <property type="entry name" value="PCu(A)C copper chaperone"/>
    <property type="match status" value="1"/>
</dbReference>
<proteinExistence type="predicted"/>
<dbReference type="Pfam" id="PF04314">
    <property type="entry name" value="PCuAC"/>
    <property type="match status" value="1"/>
</dbReference>
<comment type="caution">
    <text evidence="2">The sequence shown here is derived from an EMBL/GenBank/DDBJ whole genome shotgun (WGS) entry which is preliminary data.</text>
</comment>
<dbReference type="Proteomes" id="UP001210720">
    <property type="component" value="Unassembled WGS sequence"/>
</dbReference>
<feature type="signal peptide" evidence="1">
    <location>
        <begin position="1"/>
        <end position="22"/>
    </location>
</feature>
<organism evidence="2 3">
    <name type="scientific">Thalassococcus lentus</name>
    <dbReference type="NCBI Taxonomy" id="1210524"/>
    <lineage>
        <taxon>Bacteria</taxon>
        <taxon>Pseudomonadati</taxon>
        <taxon>Pseudomonadota</taxon>
        <taxon>Alphaproteobacteria</taxon>
        <taxon>Rhodobacterales</taxon>
        <taxon>Roseobacteraceae</taxon>
        <taxon>Thalassococcus</taxon>
    </lineage>
</organism>
<evidence type="ECO:0000313" key="3">
    <source>
        <dbReference type="Proteomes" id="UP001210720"/>
    </source>
</evidence>
<protein>
    <submittedName>
        <fullName evidence="2">Copper chaperone PCu(A)C</fullName>
    </submittedName>
</protein>
<evidence type="ECO:0000256" key="1">
    <source>
        <dbReference type="SAM" id="SignalP"/>
    </source>
</evidence>
<dbReference type="SUPFAM" id="SSF110087">
    <property type="entry name" value="DR1885-like metal-binding protein"/>
    <property type="match status" value="1"/>
</dbReference>
<gene>
    <name evidence="2" type="ORF">PFY00_13630</name>
</gene>
<dbReference type="InterPro" id="IPR036182">
    <property type="entry name" value="PCuAC_sf"/>
</dbReference>
<reference evidence="2 3" key="1">
    <citation type="submission" date="2023-01" db="EMBL/GenBank/DDBJ databases">
        <title>Thalassococcus onchidii sp. nov., isolated from a marine invertebrate from the South China Sea.</title>
        <authorList>
            <person name="Xu S."/>
            <person name="Liu Z."/>
            <person name="Xu Y."/>
        </authorList>
    </citation>
    <scope>NUCLEOTIDE SEQUENCE [LARGE SCALE GENOMIC DNA]</scope>
    <source>
        <strain evidence="2 3">KCTC 32084</strain>
    </source>
</reference>
<dbReference type="InterPro" id="IPR058248">
    <property type="entry name" value="Lxx211020-like"/>
</dbReference>
<feature type="chain" id="PRO_5045407208" evidence="1">
    <location>
        <begin position="23"/>
        <end position="159"/>
    </location>
</feature>
<dbReference type="EMBL" id="JAQIOY010000004">
    <property type="protein sequence ID" value="MDA7425768.1"/>
    <property type="molecule type" value="Genomic_DNA"/>
</dbReference>
<accession>A0ABT4XUX2</accession>
<evidence type="ECO:0000313" key="2">
    <source>
        <dbReference type="EMBL" id="MDA7425768.1"/>
    </source>
</evidence>
<keyword evidence="1" id="KW-0732">Signal</keyword>
<dbReference type="InterPro" id="IPR007410">
    <property type="entry name" value="LpqE-like"/>
</dbReference>
<sequence>MKLKALFVGAFASALMAAPAIAEITVHDAYARSATPNAKTGAAFMVIENTGDADDRLVAVRSEAAVRVELHTHIDQGGGVMKMTEVEEGFVIPAGGKHMLARGGDHVMFMGLKSPFVQDETVSVTLVFETAGETVIEIPVDLERKPKHGMGHNHMNHDN</sequence>
<dbReference type="RefSeq" id="WP_271433124.1">
    <property type="nucleotide sequence ID" value="NZ_JAQIOY010000004.1"/>
</dbReference>
<dbReference type="PANTHER" id="PTHR36302:SF1">
    <property type="entry name" value="COPPER CHAPERONE PCU(A)C"/>
    <property type="match status" value="1"/>
</dbReference>